<reference evidence="2" key="1">
    <citation type="submission" date="2014-09" db="EMBL/GenBank/DDBJ databases">
        <authorList>
            <person name="Magalhaes I.L.F."/>
            <person name="Oliveira U."/>
            <person name="Santos F.R."/>
            <person name="Vidigal T.H.D.A."/>
            <person name="Brescovit A.D."/>
            <person name="Santos A.J."/>
        </authorList>
    </citation>
    <scope>NUCLEOTIDE SEQUENCE</scope>
    <source>
        <tissue evidence="2">Shoot tissue taken approximately 20 cm above the soil surface</tissue>
    </source>
</reference>
<reference evidence="2" key="2">
    <citation type="journal article" date="2015" name="Data Brief">
        <title>Shoot transcriptome of the giant reed, Arundo donax.</title>
        <authorList>
            <person name="Barrero R.A."/>
            <person name="Guerrero F.D."/>
            <person name="Moolhuijzen P."/>
            <person name="Goolsby J.A."/>
            <person name="Tidwell J."/>
            <person name="Bellgard S.E."/>
            <person name="Bellgard M.I."/>
        </authorList>
    </citation>
    <scope>NUCLEOTIDE SEQUENCE</scope>
    <source>
        <tissue evidence="2">Shoot tissue taken approximately 20 cm above the soil surface</tissue>
    </source>
</reference>
<protein>
    <submittedName>
        <fullName evidence="2">Uncharacterized protein</fullName>
    </submittedName>
</protein>
<proteinExistence type="predicted"/>
<keyword evidence="1" id="KW-0472">Membrane</keyword>
<accession>A0A0A8ZC21</accession>
<feature type="transmembrane region" description="Helical" evidence="1">
    <location>
        <begin position="6"/>
        <end position="26"/>
    </location>
</feature>
<organism evidence="2">
    <name type="scientific">Arundo donax</name>
    <name type="common">Giant reed</name>
    <name type="synonym">Donax arundinaceus</name>
    <dbReference type="NCBI Taxonomy" id="35708"/>
    <lineage>
        <taxon>Eukaryota</taxon>
        <taxon>Viridiplantae</taxon>
        <taxon>Streptophyta</taxon>
        <taxon>Embryophyta</taxon>
        <taxon>Tracheophyta</taxon>
        <taxon>Spermatophyta</taxon>
        <taxon>Magnoliopsida</taxon>
        <taxon>Liliopsida</taxon>
        <taxon>Poales</taxon>
        <taxon>Poaceae</taxon>
        <taxon>PACMAD clade</taxon>
        <taxon>Arundinoideae</taxon>
        <taxon>Arundineae</taxon>
        <taxon>Arundo</taxon>
    </lineage>
</organism>
<keyword evidence="1" id="KW-0812">Transmembrane</keyword>
<dbReference type="EMBL" id="GBRH01262687">
    <property type="protein sequence ID" value="JAD35208.1"/>
    <property type="molecule type" value="Transcribed_RNA"/>
</dbReference>
<sequence>MEHVWYVYAYLCWFVGPVCPYSLLYCDCQAQKHIIPLNCDK</sequence>
<evidence type="ECO:0000313" key="2">
    <source>
        <dbReference type="EMBL" id="JAD35208.1"/>
    </source>
</evidence>
<name>A0A0A8ZC21_ARUDO</name>
<evidence type="ECO:0000256" key="1">
    <source>
        <dbReference type="SAM" id="Phobius"/>
    </source>
</evidence>
<keyword evidence="1" id="KW-1133">Transmembrane helix</keyword>
<dbReference type="AlphaFoldDB" id="A0A0A8ZC21"/>